<dbReference type="InterPro" id="IPR052379">
    <property type="entry name" value="Type_VII_TA_RNase"/>
</dbReference>
<comment type="caution">
    <text evidence="5">The sequence shown here is derived from an EMBL/GenBank/DDBJ whole genome shotgun (WGS) entry which is preliminary data.</text>
</comment>
<keyword evidence="6" id="KW-1185">Reference proteome</keyword>
<dbReference type="PANTHER" id="PTHR33397:SF5">
    <property type="entry name" value="RNASE YUTE-RELATED"/>
    <property type="match status" value="1"/>
</dbReference>
<dbReference type="EMBL" id="JBHFNQ010000105">
    <property type="protein sequence ID" value="MFB2877926.1"/>
    <property type="molecule type" value="Genomic_DNA"/>
</dbReference>
<sequence>MSNFDAEGISKKLAGMAKRLNFLAAYRDLTLEEYEQDEIRQATIERFLELIIQGAIDINKILLKQVKGISLKRDSEALTNAEIFKLAGENGFISRELAEQLAESGKFRNVLAHLYDDLLPSKVYGALQQALIQYPQYITEIQNYLDSMEIEDVEES</sequence>
<dbReference type="PANTHER" id="PTHR33397">
    <property type="entry name" value="UPF0331 PROTEIN YUTE"/>
    <property type="match status" value="1"/>
</dbReference>
<evidence type="ECO:0000256" key="3">
    <source>
        <dbReference type="ARBA" id="ARBA00022801"/>
    </source>
</evidence>
<name>A0ABV4X5W2_9CYAN</name>
<dbReference type="Proteomes" id="UP001576774">
    <property type="component" value="Unassembled WGS sequence"/>
</dbReference>
<comment type="similarity">
    <text evidence="4">Belongs to the HepT RNase toxin family.</text>
</comment>
<evidence type="ECO:0000313" key="5">
    <source>
        <dbReference type="EMBL" id="MFB2877926.1"/>
    </source>
</evidence>
<keyword evidence="3" id="KW-0378">Hydrolase</keyword>
<proteinExistence type="inferred from homology"/>
<gene>
    <name evidence="5" type="ORF">ACE1CC_13805</name>
</gene>
<dbReference type="NCBIfam" id="NF047751">
    <property type="entry name" value="HepT_toxin"/>
    <property type="match status" value="1"/>
</dbReference>
<evidence type="ECO:0000256" key="2">
    <source>
        <dbReference type="ARBA" id="ARBA00022722"/>
    </source>
</evidence>
<dbReference type="Pfam" id="PF01934">
    <property type="entry name" value="HepT-like"/>
    <property type="match status" value="1"/>
</dbReference>
<dbReference type="InterPro" id="IPR008201">
    <property type="entry name" value="HepT-like"/>
</dbReference>
<keyword evidence="1" id="KW-1277">Toxin-antitoxin system</keyword>
<evidence type="ECO:0000256" key="1">
    <source>
        <dbReference type="ARBA" id="ARBA00022649"/>
    </source>
</evidence>
<dbReference type="Gene3D" id="1.20.120.580">
    <property type="entry name" value="bsu32300-like"/>
    <property type="match status" value="1"/>
</dbReference>
<dbReference type="InterPro" id="IPR037038">
    <property type="entry name" value="HepT-like_sf"/>
</dbReference>
<organism evidence="5 6">
    <name type="scientific">Floridaenema aerugineum BLCC-F46</name>
    <dbReference type="NCBI Taxonomy" id="3153654"/>
    <lineage>
        <taxon>Bacteria</taxon>
        <taxon>Bacillati</taxon>
        <taxon>Cyanobacteriota</taxon>
        <taxon>Cyanophyceae</taxon>
        <taxon>Oscillatoriophycideae</taxon>
        <taxon>Aerosakkonematales</taxon>
        <taxon>Aerosakkonemataceae</taxon>
        <taxon>Floridanema</taxon>
        <taxon>Floridanema aerugineum</taxon>
    </lineage>
</organism>
<evidence type="ECO:0000313" key="6">
    <source>
        <dbReference type="Proteomes" id="UP001576774"/>
    </source>
</evidence>
<reference evidence="5 6" key="1">
    <citation type="submission" date="2024-09" db="EMBL/GenBank/DDBJ databases">
        <title>Floridaenema gen nov. (Aerosakkonemataceae, Aerosakkonematales ord. nov., Cyanobacteria) from benthic tropical and subtropical fresh waters, with the description of four new species.</title>
        <authorList>
            <person name="Moretto J.A."/>
            <person name="Berthold D.E."/>
            <person name="Lefler F.W."/>
            <person name="Huang I.-S."/>
            <person name="Laughinghouse H. IV."/>
        </authorList>
    </citation>
    <scope>NUCLEOTIDE SEQUENCE [LARGE SCALE GENOMIC DNA]</scope>
    <source>
        <strain evidence="5 6">BLCC-F46</strain>
    </source>
</reference>
<protein>
    <submittedName>
        <fullName evidence="5">DUF86 domain-containing protein</fullName>
    </submittedName>
</protein>
<evidence type="ECO:0000256" key="4">
    <source>
        <dbReference type="ARBA" id="ARBA00024207"/>
    </source>
</evidence>
<dbReference type="RefSeq" id="WP_413271012.1">
    <property type="nucleotide sequence ID" value="NZ_JBHFNQ010000105.1"/>
</dbReference>
<keyword evidence="2" id="KW-0540">Nuclease</keyword>
<accession>A0ABV4X5W2</accession>